<gene>
    <name evidence="8" type="ORF">E6H05_08515</name>
</gene>
<protein>
    <submittedName>
        <fullName evidence="8">LamG domain-containing protein</fullName>
    </submittedName>
</protein>
<sequence length="339" mass="35287">DGNLCAWYFKDSANSVYPGGGCPFNLPGYNDGQWHHVAFVVDATGGTLYVDGSAHGSIPWTGTPGAPTTTQPVHLGRYPGGGADSPGGAGIGEYFPGILDGVQIYSRALGSVEVLTLHDSGLAALWPLADGTGLIATDASGNGHTGTLLNGPTWTTDTLGPALAFDGVTNYVQVPSTPDLSAYPFTVAAWFKTTSASGVRGIVNKYVPLSMNGWGLFLNNGNLCAWYYKDWANYVYPGGGCPFNLPGYNDGQWHHVAFVVDATGGTLYVDGAQHGSIPWTGTPGASTSIQPVYLGRYPGAYGGAEYFAGLLEDVRIYTRALSSAEVLTVYTVGPVAAGP</sequence>
<dbReference type="PANTHER" id="PTHR19277:SF125">
    <property type="entry name" value="B6"/>
    <property type="match status" value="1"/>
</dbReference>
<reference evidence="8 9" key="1">
    <citation type="journal article" date="2019" name="Nat. Microbiol.">
        <title>Mediterranean grassland soil C-N compound turnover is dependent on rainfall and depth, and is mediated by genomically divergent microorganisms.</title>
        <authorList>
            <person name="Diamond S."/>
            <person name="Andeer P.F."/>
            <person name="Li Z."/>
            <person name="Crits-Christoph A."/>
            <person name="Burstein D."/>
            <person name="Anantharaman K."/>
            <person name="Lane K.R."/>
            <person name="Thomas B.C."/>
            <person name="Pan C."/>
            <person name="Northen T.R."/>
            <person name="Banfield J.F."/>
        </authorList>
    </citation>
    <scope>NUCLEOTIDE SEQUENCE [LARGE SCALE GENOMIC DNA]</scope>
    <source>
        <strain evidence="8">NP_8</strain>
    </source>
</reference>
<dbReference type="SUPFAM" id="SSF49899">
    <property type="entry name" value="Concanavalin A-like lectins/glucanases"/>
    <property type="match status" value="2"/>
</dbReference>
<dbReference type="Pfam" id="PF13385">
    <property type="entry name" value="Laminin_G_3"/>
    <property type="match status" value="2"/>
</dbReference>
<dbReference type="CDD" id="cd00110">
    <property type="entry name" value="LamG"/>
    <property type="match status" value="2"/>
</dbReference>
<dbReference type="InterPro" id="IPR006558">
    <property type="entry name" value="LamG-like"/>
</dbReference>
<evidence type="ECO:0000256" key="2">
    <source>
        <dbReference type="ARBA" id="ARBA00022723"/>
    </source>
</evidence>
<keyword evidence="3" id="KW-0732">Signal</keyword>
<dbReference type="AlphaFoldDB" id="A0A537IRV0"/>
<comment type="cofactor">
    <cofactor evidence="1">
        <name>Ca(2+)</name>
        <dbReference type="ChEBI" id="CHEBI:29108"/>
    </cofactor>
</comment>
<dbReference type="Gene3D" id="2.60.120.200">
    <property type="match status" value="2"/>
</dbReference>
<dbReference type="InterPro" id="IPR001791">
    <property type="entry name" value="Laminin_G"/>
</dbReference>
<feature type="non-terminal residue" evidence="8">
    <location>
        <position position="1"/>
    </location>
</feature>
<dbReference type="GO" id="GO:0046872">
    <property type="term" value="F:metal ion binding"/>
    <property type="evidence" value="ECO:0007669"/>
    <property type="project" value="UniProtKB-KW"/>
</dbReference>
<evidence type="ECO:0000256" key="1">
    <source>
        <dbReference type="ARBA" id="ARBA00001913"/>
    </source>
</evidence>
<proteinExistence type="predicted"/>
<evidence type="ECO:0000256" key="5">
    <source>
        <dbReference type="ARBA" id="ARBA00023157"/>
    </source>
</evidence>
<dbReference type="Proteomes" id="UP000318834">
    <property type="component" value="Unassembled WGS sequence"/>
</dbReference>
<evidence type="ECO:0000313" key="9">
    <source>
        <dbReference type="Proteomes" id="UP000318834"/>
    </source>
</evidence>
<accession>A0A537IRV0</accession>
<dbReference type="PANTHER" id="PTHR19277">
    <property type="entry name" value="PENTRAXIN"/>
    <property type="match status" value="1"/>
</dbReference>
<feature type="domain" description="LamG-like jellyroll fold" evidence="7">
    <location>
        <begin position="185"/>
        <end position="324"/>
    </location>
</feature>
<dbReference type="InterPro" id="IPR013320">
    <property type="entry name" value="ConA-like_dom_sf"/>
</dbReference>
<organism evidence="8 9">
    <name type="scientific">Candidatus Segetimicrobium genomatis</name>
    <dbReference type="NCBI Taxonomy" id="2569760"/>
    <lineage>
        <taxon>Bacteria</taxon>
        <taxon>Bacillati</taxon>
        <taxon>Candidatus Sysuimicrobiota</taxon>
        <taxon>Candidatus Sysuimicrobiia</taxon>
        <taxon>Candidatus Sysuimicrobiales</taxon>
        <taxon>Candidatus Segetimicrobiaceae</taxon>
        <taxon>Candidatus Segetimicrobium</taxon>
    </lineage>
</organism>
<dbReference type="EMBL" id="VBAP01000060">
    <property type="protein sequence ID" value="TMI73997.1"/>
    <property type="molecule type" value="Genomic_DNA"/>
</dbReference>
<comment type="caution">
    <text evidence="8">The sequence shown here is derived from an EMBL/GenBank/DDBJ whole genome shotgun (WGS) entry which is preliminary data.</text>
</comment>
<dbReference type="InterPro" id="IPR051360">
    <property type="entry name" value="Neuronal_Pentraxin_Related"/>
</dbReference>
<feature type="compositionally biased region" description="Low complexity" evidence="6">
    <location>
        <begin position="61"/>
        <end position="70"/>
    </location>
</feature>
<evidence type="ECO:0000256" key="4">
    <source>
        <dbReference type="ARBA" id="ARBA00022837"/>
    </source>
</evidence>
<evidence type="ECO:0000259" key="7">
    <source>
        <dbReference type="SMART" id="SM00560"/>
    </source>
</evidence>
<name>A0A537IRV0_9BACT</name>
<keyword evidence="4" id="KW-0106">Calcium</keyword>
<evidence type="ECO:0000256" key="6">
    <source>
        <dbReference type="SAM" id="MobiDB-lite"/>
    </source>
</evidence>
<dbReference type="SMART" id="SM00560">
    <property type="entry name" value="LamGL"/>
    <property type="match status" value="1"/>
</dbReference>
<keyword evidence="2" id="KW-0479">Metal-binding</keyword>
<evidence type="ECO:0000256" key="3">
    <source>
        <dbReference type="ARBA" id="ARBA00022729"/>
    </source>
</evidence>
<evidence type="ECO:0000313" key="8">
    <source>
        <dbReference type="EMBL" id="TMI73997.1"/>
    </source>
</evidence>
<feature type="region of interest" description="Disordered" evidence="6">
    <location>
        <begin position="59"/>
        <end position="82"/>
    </location>
</feature>
<keyword evidence="5" id="KW-1015">Disulfide bond</keyword>